<protein>
    <recommendedName>
        <fullName evidence="3">Polymerase beta nucleotidyltransferase domain-containing protein</fullName>
    </recommendedName>
</protein>
<evidence type="ECO:0000313" key="2">
    <source>
        <dbReference type="Proteomes" id="UP001057134"/>
    </source>
</evidence>
<proteinExistence type="predicted"/>
<organism evidence="1 2">
    <name type="scientific">Paenibacillus konkukensis</name>
    <dbReference type="NCBI Taxonomy" id="2020716"/>
    <lineage>
        <taxon>Bacteria</taxon>
        <taxon>Bacillati</taxon>
        <taxon>Bacillota</taxon>
        <taxon>Bacilli</taxon>
        <taxon>Bacillales</taxon>
        <taxon>Paenibacillaceae</taxon>
        <taxon>Paenibacillus</taxon>
    </lineage>
</organism>
<evidence type="ECO:0008006" key="3">
    <source>
        <dbReference type="Google" id="ProtNLM"/>
    </source>
</evidence>
<dbReference type="Proteomes" id="UP001057134">
    <property type="component" value="Chromosome"/>
</dbReference>
<evidence type="ECO:0000313" key="1">
    <source>
        <dbReference type="EMBL" id="UQZ86459.1"/>
    </source>
</evidence>
<gene>
    <name evidence="1" type="ORF">SK3146_05752</name>
</gene>
<keyword evidence="2" id="KW-1185">Reference proteome</keyword>
<dbReference type="EMBL" id="CP027059">
    <property type="protein sequence ID" value="UQZ86459.1"/>
    <property type="molecule type" value="Genomic_DNA"/>
</dbReference>
<name>A0ABY4RYJ3_9BACL</name>
<reference evidence="1" key="1">
    <citation type="submission" date="2018-02" db="EMBL/GenBank/DDBJ databases">
        <authorList>
            <person name="Kim S.-K."/>
            <person name="Jung H.-I."/>
            <person name="Lee S.-W."/>
        </authorList>
    </citation>
    <scope>NUCLEOTIDE SEQUENCE</scope>
    <source>
        <strain evidence="1">SK3146</strain>
    </source>
</reference>
<accession>A0ABY4RYJ3</accession>
<reference evidence="1" key="2">
    <citation type="journal article" date="2021" name="J Anim Sci Technol">
        <title>Complete genome sequence of Paenibacillus konkukensis sp. nov. SK3146 as a potential probiotic strain.</title>
        <authorList>
            <person name="Jung H.I."/>
            <person name="Park S."/>
            <person name="Niu K.M."/>
            <person name="Lee S.W."/>
            <person name="Kothari D."/>
            <person name="Yi K.J."/>
            <person name="Kim S.K."/>
        </authorList>
    </citation>
    <scope>NUCLEOTIDE SEQUENCE</scope>
    <source>
        <strain evidence="1">SK3146</strain>
    </source>
</reference>
<sequence length="109" mass="12441">MGKIAKVVDGALIMGDWAYKMYDSDYDLDIVVYKLMPLSSLRSKDKGTLFQKYIYAKTRIKELVDEGKISYDKDLIDTLTQDIASYNITSNKKDIQNLVDEIGKIFGND</sequence>